<keyword evidence="2" id="KW-1185">Reference proteome</keyword>
<accession>A0A194VRL1</accession>
<gene>
    <name evidence="1" type="ORF">VM1G_02412</name>
</gene>
<evidence type="ECO:0000313" key="2">
    <source>
        <dbReference type="Proteomes" id="UP000078559"/>
    </source>
</evidence>
<dbReference type="AlphaFoldDB" id="A0A194VRL1"/>
<proteinExistence type="predicted"/>
<dbReference type="EMBL" id="CM003099">
    <property type="protein sequence ID" value="KUI66836.1"/>
    <property type="molecule type" value="Genomic_DNA"/>
</dbReference>
<name>A0A194VRL1_CYTMA</name>
<protein>
    <submittedName>
        <fullName evidence="1">Uncharacterized protein</fullName>
    </submittedName>
</protein>
<sequence>MYSTLLDHSKQILLRPLKNGDILQRVAIQNQQIGYKPLLDLPQPVPLSEHPRRVDRRMPQHLCVIQHPGTQTELLELFHPKERQQIAP</sequence>
<dbReference type="Proteomes" id="UP000078559">
    <property type="component" value="Chromosome 2"/>
</dbReference>
<evidence type="ECO:0000313" key="1">
    <source>
        <dbReference type="EMBL" id="KUI66836.1"/>
    </source>
</evidence>
<reference evidence="1" key="1">
    <citation type="submission" date="2014-12" db="EMBL/GenBank/DDBJ databases">
        <title>Genome Sequence of Valsa Canker Pathogens Uncovers a Specific Adaption of Colonization on Woody Bark.</title>
        <authorList>
            <person name="Yin Z."/>
            <person name="Liu H."/>
            <person name="Gao X."/>
            <person name="Li Z."/>
            <person name="Song N."/>
            <person name="Ke X."/>
            <person name="Dai Q."/>
            <person name="Wu Y."/>
            <person name="Sun Y."/>
            <person name="Xu J.-R."/>
            <person name="Kang Z.K."/>
            <person name="Wang L."/>
            <person name="Huang L."/>
        </authorList>
    </citation>
    <scope>NUCLEOTIDE SEQUENCE [LARGE SCALE GENOMIC DNA]</scope>
    <source>
        <strain evidence="1">03-8</strain>
    </source>
</reference>
<organism evidence="1 2">
    <name type="scientific">Cytospora mali</name>
    <name type="common">Apple Valsa canker fungus</name>
    <name type="synonym">Valsa mali</name>
    <dbReference type="NCBI Taxonomy" id="578113"/>
    <lineage>
        <taxon>Eukaryota</taxon>
        <taxon>Fungi</taxon>
        <taxon>Dikarya</taxon>
        <taxon>Ascomycota</taxon>
        <taxon>Pezizomycotina</taxon>
        <taxon>Sordariomycetes</taxon>
        <taxon>Sordariomycetidae</taxon>
        <taxon>Diaporthales</taxon>
        <taxon>Cytosporaceae</taxon>
        <taxon>Cytospora</taxon>
    </lineage>
</organism>